<dbReference type="EMBL" id="UGTM01000002">
    <property type="protein sequence ID" value="SUB94212.1"/>
    <property type="molecule type" value="Genomic_DNA"/>
</dbReference>
<dbReference type="Proteomes" id="UP000255469">
    <property type="component" value="Unassembled WGS sequence"/>
</dbReference>
<organism evidence="3 4">
    <name type="scientific">Prevotella denticola</name>
    <dbReference type="NCBI Taxonomy" id="28129"/>
    <lineage>
        <taxon>Bacteria</taxon>
        <taxon>Pseudomonadati</taxon>
        <taxon>Bacteroidota</taxon>
        <taxon>Bacteroidia</taxon>
        <taxon>Bacteroidales</taxon>
        <taxon>Prevotellaceae</taxon>
        <taxon>Prevotella</taxon>
    </lineage>
</organism>
<dbReference type="SMART" id="SM00635">
    <property type="entry name" value="BID_2"/>
    <property type="match status" value="2"/>
</dbReference>
<keyword evidence="1" id="KW-0732">Signal</keyword>
<evidence type="ECO:0000313" key="3">
    <source>
        <dbReference type="EMBL" id="SUB94212.1"/>
    </source>
</evidence>
<feature type="domain" description="BIG2" evidence="2">
    <location>
        <begin position="110"/>
        <end position="185"/>
    </location>
</feature>
<evidence type="ECO:0000313" key="4">
    <source>
        <dbReference type="Proteomes" id="UP000255469"/>
    </source>
</evidence>
<dbReference type="PROSITE" id="PS51257">
    <property type="entry name" value="PROKAR_LIPOPROTEIN"/>
    <property type="match status" value="1"/>
</dbReference>
<proteinExistence type="predicted"/>
<dbReference type="RefSeq" id="WP_025067246.1">
    <property type="nucleotide sequence ID" value="NZ_UGTM01000002.1"/>
</dbReference>
<dbReference type="Gene3D" id="2.60.40.1080">
    <property type="match status" value="1"/>
</dbReference>
<evidence type="ECO:0000259" key="2">
    <source>
        <dbReference type="SMART" id="SM00635"/>
    </source>
</evidence>
<dbReference type="Pfam" id="PF02368">
    <property type="entry name" value="Big_2"/>
    <property type="match status" value="1"/>
</dbReference>
<gene>
    <name evidence="3" type="ORF">NCTC13067_02074</name>
</gene>
<feature type="domain" description="BIG2" evidence="2">
    <location>
        <begin position="33"/>
        <end position="108"/>
    </location>
</feature>
<dbReference type="AlphaFoldDB" id="A0A379EDR8"/>
<feature type="signal peptide" evidence="1">
    <location>
        <begin position="1"/>
        <end position="23"/>
    </location>
</feature>
<feature type="chain" id="PRO_5016814200" evidence="1">
    <location>
        <begin position="24"/>
        <end position="188"/>
    </location>
</feature>
<sequence length="188" mass="19552">MEKKTIFKTMMVAACCLGAAVFASCDKDNDNNRSNGLRLSADRITVAPGAKASVTVANAAQPLTVKSTDEKTATAKADKNTVTVTGVKEGKASVIVTDKNRQTATVAVTVAKPLAFDKTELKIAAGKEATFAIKSGKAPYTVTVRDKRIATATVKDATVTVKGVKKGTTTVSVLDKDKLAGMVTVTVN</sequence>
<accession>A0A379EDR8</accession>
<reference evidence="3 4" key="1">
    <citation type="submission" date="2018-06" db="EMBL/GenBank/DDBJ databases">
        <authorList>
            <consortium name="Pathogen Informatics"/>
            <person name="Doyle S."/>
        </authorList>
    </citation>
    <scope>NUCLEOTIDE SEQUENCE [LARGE SCALE GENOMIC DNA]</scope>
    <source>
        <strain evidence="3 4">NCTC13067</strain>
    </source>
</reference>
<protein>
    <submittedName>
        <fullName evidence="3">Flp pilus assembly protein, secretin CpaC</fullName>
    </submittedName>
</protein>
<name>A0A379EDR8_9BACT</name>
<evidence type="ECO:0000256" key="1">
    <source>
        <dbReference type="SAM" id="SignalP"/>
    </source>
</evidence>
<dbReference type="InterPro" id="IPR003343">
    <property type="entry name" value="Big_2"/>
</dbReference>